<feature type="domain" description="AB hydrolase-1" evidence="1">
    <location>
        <begin position="26"/>
        <end position="248"/>
    </location>
</feature>
<dbReference type="EMBL" id="GU474897">
    <property type="protein sequence ID" value="ADI18686.1"/>
    <property type="molecule type" value="Genomic_DNA"/>
</dbReference>
<dbReference type="InterPro" id="IPR029058">
    <property type="entry name" value="AB_hydrolase_fold"/>
</dbReference>
<organism evidence="2">
    <name type="scientific">uncultured Chloroflexi bacterium HF4000_28F02</name>
    <dbReference type="NCBI Taxonomy" id="710739"/>
    <lineage>
        <taxon>Bacteria</taxon>
        <taxon>Bacillati</taxon>
        <taxon>Chloroflexota</taxon>
        <taxon>environmental samples</taxon>
    </lineage>
</organism>
<dbReference type="InterPro" id="IPR000073">
    <property type="entry name" value="AB_hydrolase_1"/>
</dbReference>
<name>E0XW95_9CHLR</name>
<accession>E0XW95</accession>
<dbReference type="AlphaFoldDB" id="E0XW95"/>
<proteinExistence type="predicted"/>
<evidence type="ECO:0000259" key="1">
    <source>
        <dbReference type="Pfam" id="PF00561"/>
    </source>
</evidence>
<dbReference type="PANTHER" id="PTHR43798">
    <property type="entry name" value="MONOACYLGLYCEROL LIPASE"/>
    <property type="match status" value="1"/>
</dbReference>
<dbReference type="Gene3D" id="3.40.50.1820">
    <property type="entry name" value="alpha/beta hydrolase"/>
    <property type="match status" value="1"/>
</dbReference>
<evidence type="ECO:0000313" key="2">
    <source>
        <dbReference type="EMBL" id="ADI18686.1"/>
    </source>
</evidence>
<dbReference type="InterPro" id="IPR050266">
    <property type="entry name" value="AB_hydrolase_sf"/>
</dbReference>
<dbReference type="PRINTS" id="PR00111">
    <property type="entry name" value="ABHYDROLASE"/>
</dbReference>
<keyword evidence="2" id="KW-0378">Hydrolase</keyword>
<dbReference type="Pfam" id="PF00561">
    <property type="entry name" value="Abhydrolase_1"/>
    <property type="match status" value="1"/>
</dbReference>
<dbReference type="GO" id="GO:0016787">
    <property type="term" value="F:hydrolase activity"/>
    <property type="evidence" value="ECO:0007669"/>
    <property type="project" value="UniProtKB-KW"/>
</dbReference>
<dbReference type="SUPFAM" id="SSF53474">
    <property type="entry name" value="alpha/beta-Hydrolases"/>
    <property type="match status" value="1"/>
</dbReference>
<keyword evidence="2" id="KW-0808">Transferase</keyword>
<sequence>MESKFVQAGQVRLEYFEQGHGLDTWVLVHGYASSAAIWRYTLEFLSEERFRLIVLNNRGAGNSDRASADGPFKEEDYSVETFAEDLFKATEALGLDGFTLVGHSMGGATVARYALEHQDRIKGLVLMNPAPLDGRSLKDGWEEELRESLIGDGPPAGDMGFDAPHVTEDFKQAVMADIARNPVERFIGGRRSMAGLRLRDRLNEITVPTLVMGGDRDTTVGVDNILAEYQVLPKSNRHIHMFHGAGHSPNVDVARWTSNIISNFSDMAWSLDLQAQRSR</sequence>
<keyword evidence="2" id="KW-0012">Acyltransferase</keyword>
<dbReference type="GO" id="GO:0016746">
    <property type="term" value="F:acyltransferase activity"/>
    <property type="evidence" value="ECO:0007669"/>
    <property type="project" value="UniProtKB-KW"/>
</dbReference>
<reference evidence="2" key="1">
    <citation type="journal article" date="2011" name="Environ. Microbiol.">
        <title>Time-series analyses of Monterey Bay coastal microbial picoplankton using a 'genome proxy' microarray.</title>
        <authorList>
            <person name="Rich V.I."/>
            <person name="Pham V.D."/>
            <person name="Eppley J."/>
            <person name="Shi Y."/>
            <person name="DeLong E.F."/>
        </authorList>
    </citation>
    <scope>NUCLEOTIDE SEQUENCE</scope>
</reference>
<protein>
    <submittedName>
        <fullName evidence="2">Predicted hydrolases or acyltransferases (Alpha/beta hydrolase superfamily)</fullName>
    </submittedName>
</protein>